<keyword evidence="2" id="KW-0274">FAD</keyword>
<dbReference type="GO" id="GO:0000166">
    <property type="term" value="F:nucleotide binding"/>
    <property type="evidence" value="ECO:0007669"/>
    <property type="project" value="UniProtKB-KW"/>
</dbReference>
<dbReference type="PIRSF" id="PIRSF011396">
    <property type="entry name" value="Trp_halogenase"/>
    <property type="match status" value="1"/>
</dbReference>
<dbReference type="Gene3D" id="3.50.50.60">
    <property type="entry name" value="FAD/NAD(P)-binding domain"/>
    <property type="match status" value="1"/>
</dbReference>
<gene>
    <name evidence="3" type="ORF">EOE67_15920</name>
</gene>
<evidence type="ECO:0000256" key="2">
    <source>
        <dbReference type="PIRSR" id="PIRSR011396-2"/>
    </source>
</evidence>
<dbReference type="InterPro" id="IPR033856">
    <property type="entry name" value="Trp_halogen"/>
</dbReference>
<feature type="binding site" evidence="2">
    <location>
        <position position="95"/>
    </location>
    <ligand>
        <name>7-chloro-L-tryptophan</name>
        <dbReference type="ChEBI" id="CHEBI:58713"/>
    </ligand>
</feature>
<dbReference type="SUPFAM" id="SSF51905">
    <property type="entry name" value="FAD/NAD(P)-binding domain"/>
    <property type="match status" value="1"/>
</dbReference>
<evidence type="ECO:0000256" key="1">
    <source>
        <dbReference type="PIRSR" id="PIRSR011396-1"/>
    </source>
</evidence>
<organism evidence="3 4">
    <name type="scientific">Rheinheimera riviphila</name>
    <dbReference type="NCBI Taxonomy" id="1834037"/>
    <lineage>
        <taxon>Bacteria</taxon>
        <taxon>Pseudomonadati</taxon>
        <taxon>Pseudomonadota</taxon>
        <taxon>Gammaproteobacteria</taxon>
        <taxon>Chromatiales</taxon>
        <taxon>Chromatiaceae</taxon>
        <taxon>Rheinheimera</taxon>
    </lineage>
</organism>
<feature type="binding site" evidence="2">
    <location>
        <position position="352"/>
    </location>
    <ligand>
        <name>L-tryptophan</name>
        <dbReference type="ChEBI" id="CHEBI:57912"/>
    </ligand>
</feature>
<dbReference type="InterPro" id="IPR050816">
    <property type="entry name" value="Flavin-dep_Halogenase_NPB"/>
</dbReference>
<keyword evidence="4" id="KW-1185">Reference proteome</keyword>
<dbReference type="InterPro" id="IPR036188">
    <property type="entry name" value="FAD/NAD-bd_sf"/>
</dbReference>
<evidence type="ECO:0000313" key="3">
    <source>
        <dbReference type="EMBL" id="RVU34354.1"/>
    </source>
</evidence>
<dbReference type="GO" id="GO:0004497">
    <property type="term" value="F:monooxygenase activity"/>
    <property type="evidence" value="ECO:0007669"/>
    <property type="project" value="InterPro"/>
</dbReference>
<keyword evidence="2" id="KW-0285">Flavoprotein</keyword>
<dbReference type="InterPro" id="IPR006905">
    <property type="entry name" value="Flavin_halogenase"/>
</dbReference>
<accession>A0A437QIS8</accession>
<feature type="binding site" evidence="2">
    <location>
        <position position="356"/>
    </location>
    <ligand>
        <name>FAD</name>
        <dbReference type="ChEBI" id="CHEBI:57692"/>
    </ligand>
</feature>
<protein>
    <submittedName>
        <fullName evidence="3">Tryptophan 7-halogenase</fullName>
    </submittedName>
</protein>
<dbReference type="PANTHER" id="PTHR43747:SF4">
    <property type="entry name" value="FLAVIN-DEPENDENT TRYPTOPHAN HALOGENASE"/>
    <property type="match status" value="1"/>
</dbReference>
<comment type="caution">
    <text evidence="3">The sequence shown here is derived from an EMBL/GenBank/DDBJ whole genome shotgun (WGS) entry which is preliminary data.</text>
</comment>
<dbReference type="RefSeq" id="WP_127700326.1">
    <property type="nucleotide sequence ID" value="NZ_SACS01000019.1"/>
</dbReference>
<dbReference type="OrthoDB" id="5751025at2"/>
<keyword evidence="2" id="KW-0547">Nucleotide-binding</keyword>
<name>A0A437QIS8_9GAMM</name>
<dbReference type="AlphaFoldDB" id="A0A437QIS8"/>
<evidence type="ECO:0000313" key="4">
    <source>
        <dbReference type="Proteomes" id="UP000283077"/>
    </source>
</evidence>
<reference evidence="3 4" key="1">
    <citation type="submission" date="2019-01" db="EMBL/GenBank/DDBJ databases">
        <authorList>
            <person name="Chen W.-M."/>
        </authorList>
    </citation>
    <scope>NUCLEOTIDE SEQUENCE [LARGE SCALE GENOMIC DNA]</scope>
    <source>
        <strain evidence="3 4">KYPC3</strain>
    </source>
</reference>
<feature type="binding site" evidence="2">
    <location>
        <begin position="30"/>
        <end position="33"/>
    </location>
    <ligand>
        <name>FAD</name>
        <dbReference type="ChEBI" id="CHEBI:57692"/>
    </ligand>
</feature>
<dbReference type="FunFam" id="3.50.50.60:FF:000280">
    <property type="entry name" value="Tryptophan halogenase"/>
    <property type="match status" value="1"/>
</dbReference>
<dbReference type="EMBL" id="SACS01000019">
    <property type="protein sequence ID" value="RVU34354.1"/>
    <property type="molecule type" value="Genomic_DNA"/>
</dbReference>
<dbReference type="Pfam" id="PF04820">
    <property type="entry name" value="Trp_halogenase"/>
    <property type="match status" value="1"/>
</dbReference>
<feature type="binding site" evidence="2">
    <location>
        <position position="343"/>
    </location>
    <ligand>
        <name>FAD</name>
        <dbReference type="ChEBI" id="CHEBI:57692"/>
    </ligand>
</feature>
<dbReference type="PANTHER" id="PTHR43747">
    <property type="entry name" value="FAD-BINDING PROTEIN"/>
    <property type="match status" value="1"/>
</dbReference>
<feature type="active site" evidence="1">
    <location>
        <position position="95"/>
    </location>
</feature>
<dbReference type="Proteomes" id="UP000283077">
    <property type="component" value="Unassembled WGS sequence"/>
</dbReference>
<proteinExistence type="predicted"/>
<sequence length="511" mass="57556">MQQVQFGAAASDAYSSIKNRPIKKVVIAGGGTAGWMTGAAISKLLGKNLDVVLVESDEIGTVGVGEATIPTLHIFHRLLGINEQEFMAATNATFKLGIMFENWLQQDQKYLHSFGFLGKDCWACGFQHFWSKAQQRGIAREIGDYCVEHLAARQGRFAVLPNQDLNHAYHMDATIYAKYLRKLAEQHGLKRVEGKIAEVQQHADGHISALRLMSGELIEGDLFIDCTGFRALLIEQTLNTGYEDWSHFLPCDSAIAVQTKTTESPVAYTRAIAHPSGWQWKIPLQSRVGNGMVFCSKFMSDDEAKALLLANIEGERLIEPRVIKFRTGTRHQHWNKNCIAIGLSSGFLEPLESTSIHLIQRSIVRLLQMFPSNGIQTAEVDEFNKQTQIEMHNIRDFIILHYKATQRDDSKFWRYCRDMAVPESLTHRMELFAQSGKVYKFAQELFGESSWIQVMMGQGILPAQYHPIVDAMSDGELTDFLGTIAANVQKTVQNFPTHQDFLQYYCKSAIV</sequence>